<dbReference type="AlphaFoldDB" id="A0A839SXS3"/>
<comment type="caution">
    <text evidence="2">The sequence shown here is derived from an EMBL/GenBank/DDBJ whole genome shotgun (WGS) entry which is preliminary data.</text>
</comment>
<sequence length="306" mass="33700">MRLTDPSRVARLRPEEQIGLFAEEQQRLSPISPSQIGFLEAGGKSKFEPMSPADLGFRMTGAALDSAKRAVRGEQGGSQAMQRAFEDSGFSFQPEADAGVSVAFDPARVQGRNTTGPRPTSNPVRLTPLTQEAPQTTEAAPVQEANAAPGEKPGDNRIIWPELGPNFFGGGGFSRPRPTPQKPAARPPIPVPNPTPEEAPGTQMPSQSEDGEAPDGDSTEEHRRRMKERAEQNEAEEKELQEEFGNMEPGERSEECARRKEMYDARCRRNKSQQRRDECLARVEHRLGACVRGFPNVPSMEGYFDE</sequence>
<dbReference type="RefSeq" id="WP_183417281.1">
    <property type="nucleotide sequence ID" value="NZ_JACHXA010000008.1"/>
</dbReference>
<keyword evidence="3" id="KW-1185">Reference proteome</keyword>
<feature type="compositionally biased region" description="Basic and acidic residues" evidence="1">
    <location>
        <begin position="219"/>
        <end position="232"/>
    </location>
</feature>
<gene>
    <name evidence="2" type="ORF">FHR98_002776</name>
</gene>
<organism evidence="2 3">
    <name type="scientific">Limibacillus halophilus</name>
    <dbReference type="NCBI Taxonomy" id="1579333"/>
    <lineage>
        <taxon>Bacteria</taxon>
        <taxon>Pseudomonadati</taxon>
        <taxon>Pseudomonadota</taxon>
        <taxon>Alphaproteobacteria</taxon>
        <taxon>Rhodospirillales</taxon>
        <taxon>Rhodovibrionaceae</taxon>
        <taxon>Limibacillus</taxon>
    </lineage>
</organism>
<accession>A0A839SXS3</accession>
<proteinExistence type="predicted"/>
<protein>
    <submittedName>
        <fullName evidence="2">Uncharacterized protein</fullName>
    </submittedName>
</protein>
<feature type="region of interest" description="Disordered" evidence="1">
    <location>
        <begin position="101"/>
        <end position="277"/>
    </location>
</feature>
<feature type="compositionally biased region" description="Acidic residues" evidence="1">
    <location>
        <begin position="209"/>
        <end position="218"/>
    </location>
</feature>
<feature type="compositionally biased region" description="Acidic residues" evidence="1">
    <location>
        <begin position="233"/>
        <end position="242"/>
    </location>
</feature>
<evidence type="ECO:0000256" key="1">
    <source>
        <dbReference type="SAM" id="MobiDB-lite"/>
    </source>
</evidence>
<evidence type="ECO:0000313" key="2">
    <source>
        <dbReference type="EMBL" id="MBB3066470.1"/>
    </source>
</evidence>
<feature type="compositionally biased region" description="Polar residues" evidence="1">
    <location>
        <begin position="111"/>
        <end position="138"/>
    </location>
</feature>
<dbReference type="EMBL" id="JACHXA010000008">
    <property type="protein sequence ID" value="MBB3066470.1"/>
    <property type="molecule type" value="Genomic_DNA"/>
</dbReference>
<feature type="compositionally biased region" description="Pro residues" evidence="1">
    <location>
        <begin position="177"/>
        <end position="197"/>
    </location>
</feature>
<reference evidence="2 3" key="1">
    <citation type="submission" date="2020-08" db="EMBL/GenBank/DDBJ databases">
        <title>Genomic Encyclopedia of Type Strains, Phase III (KMG-III): the genomes of soil and plant-associated and newly described type strains.</title>
        <authorList>
            <person name="Whitman W."/>
        </authorList>
    </citation>
    <scope>NUCLEOTIDE SEQUENCE [LARGE SCALE GENOMIC DNA]</scope>
    <source>
        <strain evidence="2 3">CECT 8803</strain>
    </source>
</reference>
<feature type="compositionally biased region" description="Basic and acidic residues" evidence="1">
    <location>
        <begin position="249"/>
        <end position="267"/>
    </location>
</feature>
<evidence type="ECO:0000313" key="3">
    <source>
        <dbReference type="Proteomes" id="UP000581135"/>
    </source>
</evidence>
<name>A0A839SXS3_9PROT</name>
<dbReference type="Proteomes" id="UP000581135">
    <property type="component" value="Unassembled WGS sequence"/>
</dbReference>